<sequence length="105" mass="10715">MATSLCLSRWSFFATRSPSIPTPSVDFANPIASPALSTSSLATPPLSSATASSSSSPANSTLSTRSQTPSPCMIASTHPRSPTLCSSTALSTQAMNTSCSITRNS</sequence>
<evidence type="ECO:0000313" key="2">
    <source>
        <dbReference type="EMBL" id="URE10761.1"/>
    </source>
</evidence>
<evidence type="ECO:0000313" key="3">
    <source>
        <dbReference type="Proteomes" id="UP001055439"/>
    </source>
</evidence>
<evidence type="ECO:0000256" key="1">
    <source>
        <dbReference type="SAM" id="MobiDB-lite"/>
    </source>
</evidence>
<gene>
    <name evidence="2" type="ORF">MUK42_24081</name>
</gene>
<feature type="compositionally biased region" description="Low complexity" evidence="1">
    <location>
        <begin position="39"/>
        <end position="64"/>
    </location>
</feature>
<proteinExistence type="predicted"/>
<accession>A0A9E7KAW4</accession>
<name>A0A9E7KAW4_9LILI</name>
<dbReference type="EMBL" id="CP097508">
    <property type="protein sequence ID" value="URE10761.1"/>
    <property type="molecule type" value="Genomic_DNA"/>
</dbReference>
<keyword evidence="3" id="KW-1185">Reference proteome</keyword>
<dbReference type="Proteomes" id="UP001055439">
    <property type="component" value="Chromosome 6"/>
</dbReference>
<dbReference type="AlphaFoldDB" id="A0A9E7KAW4"/>
<feature type="region of interest" description="Disordered" evidence="1">
    <location>
        <begin position="39"/>
        <end position="82"/>
    </location>
</feature>
<protein>
    <submittedName>
        <fullName evidence="2">Uncharacterized protein</fullName>
    </submittedName>
</protein>
<organism evidence="2 3">
    <name type="scientific">Musa troglodytarum</name>
    <name type="common">fe'i banana</name>
    <dbReference type="NCBI Taxonomy" id="320322"/>
    <lineage>
        <taxon>Eukaryota</taxon>
        <taxon>Viridiplantae</taxon>
        <taxon>Streptophyta</taxon>
        <taxon>Embryophyta</taxon>
        <taxon>Tracheophyta</taxon>
        <taxon>Spermatophyta</taxon>
        <taxon>Magnoliopsida</taxon>
        <taxon>Liliopsida</taxon>
        <taxon>Zingiberales</taxon>
        <taxon>Musaceae</taxon>
        <taxon>Musa</taxon>
    </lineage>
</organism>
<reference evidence="2" key="1">
    <citation type="submission" date="2022-05" db="EMBL/GenBank/DDBJ databases">
        <title>The Musa troglodytarum L. genome provides insights into the mechanism of non-climacteric behaviour and enrichment of carotenoids.</title>
        <authorList>
            <person name="Wang J."/>
        </authorList>
    </citation>
    <scope>NUCLEOTIDE SEQUENCE</scope>
    <source>
        <tissue evidence="2">Leaf</tissue>
    </source>
</reference>